<evidence type="ECO:0000313" key="2">
    <source>
        <dbReference type="EMBL" id="EYC06617.1"/>
    </source>
</evidence>
<keyword evidence="1" id="KW-0732">Signal</keyword>
<organism evidence="2 3">
    <name type="scientific">Ancylostoma ceylanicum</name>
    <dbReference type="NCBI Taxonomy" id="53326"/>
    <lineage>
        <taxon>Eukaryota</taxon>
        <taxon>Metazoa</taxon>
        <taxon>Ecdysozoa</taxon>
        <taxon>Nematoda</taxon>
        <taxon>Chromadorea</taxon>
        <taxon>Rhabditida</taxon>
        <taxon>Rhabditina</taxon>
        <taxon>Rhabditomorpha</taxon>
        <taxon>Strongyloidea</taxon>
        <taxon>Ancylostomatidae</taxon>
        <taxon>Ancylostomatinae</taxon>
        <taxon>Ancylostoma</taxon>
    </lineage>
</organism>
<dbReference type="EMBL" id="JARK01001411">
    <property type="protein sequence ID" value="EYC06617.1"/>
    <property type="molecule type" value="Genomic_DNA"/>
</dbReference>
<proteinExistence type="predicted"/>
<reference evidence="3" key="1">
    <citation type="journal article" date="2015" name="Nat. Genet.">
        <title>The genome and transcriptome of the zoonotic hookworm Ancylostoma ceylanicum identify infection-specific gene families.</title>
        <authorList>
            <person name="Schwarz E.M."/>
            <person name="Hu Y."/>
            <person name="Antoshechkin I."/>
            <person name="Miller M.M."/>
            <person name="Sternberg P.W."/>
            <person name="Aroian R.V."/>
        </authorList>
    </citation>
    <scope>NUCLEOTIDE SEQUENCE</scope>
    <source>
        <strain evidence="3">HY135</strain>
    </source>
</reference>
<feature type="chain" id="PRO_5012565314" evidence="1">
    <location>
        <begin position="16"/>
        <end position="71"/>
    </location>
</feature>
<evidence type="ECO:0000313" key="3">
    <source>
        <dbReference type="Proteomes" id="UP000024635"/>
    </source>
</evidence>
<keyword evidence="3" id="KW-1185">Reference proteome</keyword>
<protein>
    <submittedName>
        <fullName evidence="2">Uncharacterized protein</fullName>
    </submittedName>
</protein>
<sequence>MWLLLFLMVIQSILFISQKHKECDLYTCLHVIEGNVKQVVDKLLDGQLVGKEDGNQVVDKLLDGQLVGKEV</sequence>
<accession>A0A016TVH3</accession>
<dbReference type="Proteomes" id="UP000024635">
    <property type="component" value="Unassembled WGS sequence"/>
</dbReference>
<evidence type="ECO:0000256" key="1">
    <source>
        <dbReference type="SAM" id="SignalP"/>
    </source>
</evidence>
<dbReference type="AlphaFoldDB" id="A0A016TVH3"/>
<feature type="signal peptide" evidence="1">
    <location>
        <begin position="1"/>
        <end position="15"/>
    </location>
</feature>
<comment type="caution">
    <text evidence="2">The sequence shown here is derived from an EMBL/GenBank/DDBJ whole genome shotgun (WGS) entry which is preliminary data.</text>
</comment>
<name>A0A016TVH3_9BILA</name>
<gene>
    <name evidence="2" type="primary">Acey_s0075.g988</name>
    <name evidence="2" type="ORF">Y032_0075g988</name>
</gene>